<dbReference type="Proteomes" id="UP000527355">
    <property type="component" value="Unassembled WGS sequence"/>
</dbReference>
<accession>A0A7J7VI08</accession>
<proteinExistence type="predicted"/>
<protein>
    <submittedName>
        <fullName evidence="1">Uncharacterized protein</fullName>
    </submittedName>
</protein>
<keyword evidence="2" id="KW-1185">Reference proteome</keyword>
<comment type="caution">
    <text evidence="1">The sequence shown here is derived from an EMBL/GenBank/DDBJ whole genome shotgun (WGS) entry which is preliminary data.</text>
</comment>
<organism evidence="1 2">
    <name type="scientific">Myotis myotis</name>
    <name type="common">Greater mouse-eared bat</name>
    <name type="synonym">Vespertilio myotis</name>
    <dbReference type="NCBI Taxonomy" id="51298"/>
    <lineage>
        <taxon>Eukaryota</taxon>
        <taxon>Metazoa</taxon>
        <taxon>Chordata</taxon>
        <taxon>Craniata</taxon>
        <taxon>Vertebrata</taxon>
        <taxon>Euteleostomi</taxon>
        <taxon>Mammalia</taxon>
        <taxon>Eutheria</taxon>
        <taxon>Laurasiatheria</taxon>
        <taxon>Chiroptera</taxon>
        <taxon>Yangochiroptera</taxon>
        <taxon>Vespertilionidae</taxon>
        <taxon>Myotis</taxon>
    </lineage>
</organism>
<evidence type="ECO:0000313" key="1">
    <source>
        <dbReference type="EMBL" id="KAF6324753.1"/>
    </source>
</evidence>
<gene>
    <name evidence="1" type="ORF">mMyoMyo1_008230</name>
</gene>
<dbReference type="EMBL" id="JABWUV010000010">
    <property type="protein sequence ID" value="KAF6324753.1"/>
    <property type="molecule type" value="Genomic_DNA"/>
</dbReference>
<reference evidence="1 2" key="1">
    <citation type="journal article" date="2020" name="Nature">
        <title>Six reference-quality genomes reveal evolution of bat adaptations.</title>
        <authorList>
            <person name="Jebb D."/>
            <person name="Huang Z."/>
            <person name="Pippel M."/>
            <person name="Hughes G.M."/>
            <person name="Lavrichenko K."/>
            <person name="Devanna P."/>
            <person name="Winkler S."/>
            <person name="Jermiin L.S."/>
            <person name="Skirmuntt E.C."/>
            <person name="Katzourakis A."/>
            <person name="Burkitt-Gray L."/>
            <person name="Ray D.A."/>
            <person name="Sullivan K.A.M."/>
            <person name="Roscito J.G."/>
            <person name="Kirilenko B.M."/>
            <person name="Davalos L.M."/>
            <person name="Corthals A.P."/>
            <person name="Power M.L."/>
            <person name="Jones G."/>
            <person name="Ransome R.D."/>
            <person name="Dechmann D.K.N."/>
            <person name="Locatelli A.G."/>
            <person name="Puechmaille S.J."/>
            <person name="Fedrigo O."/>
            <person name="Jarvis E.D."/>
            <person name="Hiller M."/>
            <person name="Vernes S.C."/>
            <person name="Myers E.W."/>
            <person name="Teeling E.C."/>
        </authorList>
    </citation>
    <scope>NUCLEOTIDE SEQUENCE [LARGE SCALE GENOMIC DNA]</scope>
    <source>
        <strain evidence="1">MMyoMyo1</strain>
        <tissue evidence="1">Flight muscle</tissue>
    </source>
</reference>
<name>A0A7J7VI08_MYOMY</name>
<sequence length="183" mass="20324">MRHSCEVMQAADRPYAFFQKLWGSLTQLQFDRFLGRERPGHSYAKASVYSLGGVVNWVGQGLRESPGWSKPQWLPVCSASEQSWGLCPAAPCRNKDHCKHLCEKAALTFQPNARLSSFSPYESGSPNSCPKLEFKQSGTCISCPIEKDNSVLSCQPLSRTPLYLHTSTPLHLLPDSVCFSLSL</sequence>
<dbReference type="AlphaFoldDB" id="A0A7J7VI08"/>
<evidence type="ECO:0000313" key="2">
    <source>
        <dbReference type="Proteomes" id="UP000527355"/>
    </source>
</evidence>